<feature type="region of interest" description="Disordered" evidence="8">
    <location>
        <begin position="1"/>
        <end position="21"/>
    </location>
</feature>
<evidence type="ECO:0000256" key="5">
    <source>
        <dbReference type="ARBA" id="ARBA00023002"/>
    </source>
</evidence>
<dbReference type="Pfam" id="PF00111">
    <property type="entry name" value="Fer2"/>
    <property type="match status" value="1"/>
</dbReference>
<dbReference type="CDD" id="cd00207">
    <property type="entry name" value="fer2"/>
    <property type="match status" value="1"/>
</dbReference>
<dbReference type="InterPro" id="IPR006058">
    <property type="entry name" value="2Fe2S_fd_BS"/>
</dbReference>
<keyword evidence="6" id="KW-0408">Iron</keyword>
<accession>A0A852WFW4</accession>
<evidence type="ECO:0000256" key="7">
    <source>
        <dbReference type="ARBA" id="ARBA00023014"/>
    </source>
</evidence>
<protein>
    <submittedName>
        <fullName evidence="11">Ferredoxin-NADP reductase</fullName>
    </submittedName>
</protein>
<dbReference type="GeneID" id="98054468"/>
<feature type="domain" description="2Fe-2S ferredoxin-type" evidence="9">
    <location>
        <begin position="269"/>
        <end position="349"/>
    </location>
</feature>
<keyword evidence="5" id="KW-0560">Oxidoreductase</keyword>
<dbReference type="PANTHER" id="PTHR47354">
    <property type="entry name" value="NADH OXIDOREDUCTASE HCR"/>
    <property type="match status" value="1"/>
</dbReference>
<dbReference type="Gene3D" id="2.40.30.10">
    <property type="entry name" value="Translation factors"/>
    <property type="match status" value="1"/>
</dbReference>
<dbReference type="InterPro" id="IPR001041">
    <property type="entry name" value="2Fe-2S_ferredoxin-type"/>
</dbReference>
<dbReference type="EMBL" id="JACCCZ010000001">
    <property type="protein sequence ID" value="NYG04516.1"/>
    <property type="molecule type" value="Genomic_DNA"/>
</dbReference>
<keyword evidence="7" id="KW-0411">Iron-sulfur</keyword>
<reference evidence="11 12" key="1">
    <citation type="submission" date="2020-07" db="EMBL/GenBank/DDBJ databases">
        <title>Sequencing the genomes of 1000 actinobacteria strains.</title>
        <authorList>
            <person name="Klenk H.-P."/>
        </authorList>
    </citation>
    <scope>NUCLEOTIDE SEQUENCE [LARGE SCALE GENOMIC DNA]</scope>
    <source>
        <strain evidence="11 12">DSM 44749</strain>
    </source>
</reference>
<keyword evidence="3" id="KW-0001">2Fe-2S</keyword>
<evidence type="ECO:0000256" key="1">
    <source>
        <dbReference type="ARBA" id="ARBA00001974"/>
    </source>
</evidence>
<dbReference type="PANTHER" id="PTHR47354:SF1">
    <property type="entry name" value="CARNITINE MONOOXYGENASE REDUCTASE SUBUNIT"/>
    <property type="match status" value="1"/>
</dbReference>
<dbReference type="SUPFAM" id="SSF54292">
    <property type="entry name" value="2Fe-2S ferredoxin-like"/>
    <property type="match status" value="1"/>
</dbReference>
<organism evidence="11 12">
    <name type="scientific">Pseudonocardia alni</name>
    <name type="common">Amycolata alni</name>
    <dbReference type="NCBI Taxonomy" id="33907"/>
    <lineage>
        <taxon>Bacteria</taxon>
        <taxon>Bacillati</taxon>
        <taxon>Actinomycetota</taxon>
        <taxon>Actinomycetes</taxon>
        <taxon>Pseudonocardiales</taxon>
        <taxon>Pseudonocardiaceae</taxon>
        <taxon>Pseudonocardia</taxon>
    </lineage>
</organism>
<dbReference type="Pfam" id="PF00970">
    <property type="entry name" value="FAD_binding_6"/>
    <property type="match status" value="1"/>
</dbReference>
<gene>
    <name evidence="11" type="ORF">HDA37_004801</name>
</gene>
<keyword evidence="12" id="KW-1185">Reference proteome</keyword>
<dbReference type="Gene3D" id="3.10.20.30">
    <property type="match status" value="1"/>
</dbReference>
<dbReference type="GO" id="GO:0051537">
    <property type="term" value="F:2 iron, 2 sulfur cluster binding"/>
    <property type="evidence" value="ECO:0007669"/>
    <property type="project" value="UniProtKB-KW"/>
</dbReference>
<evidence type="ECO:0000256" key="3">
    <source>
        <dbReference type="ARBA" id="ARBA00022714"/>
    </source>
</evidence>
<sequence length="349" mass="36514">MSPALLPGTGSTAPPPHPNRGATALSVLTAVTQTLATAGARRRRPVTAVDRTLLVEVHAVRRPCPDVAELDLVPAGAEPLPGWRPGAHVDVELPSGVMRQYSLCGAPDDRSVYRIAVRQVPGGTGSHEMHALRPGVRLRLHGPRNAFPLATAPLYLFVAGGIGITPIAPMVRAAHAAGVPWRLVHTGRDRASMPLSDALAVLAPDRVLRRPDDVAGVPSAAELLSGTDADAAVYCCGPPPMIESLRRALPAGQRFHSERFSPPPIRDGRPFTVRIAGGPDVAVPADRTALDAVRALRPDVPYSCRQGFCGTCHVRLVEGTTVGDPAGPGLTALCVGRATDGTIVVDLGR</sequence>
<dbReference type="SUPFAM" id="SSF63380">
    <property type="entry name" value="Riboflavin synthase domain-like"/>
    <property type="match status" value="1"/>
</dbReference>
<evidence type="ECO:0000313" key="11">
    <source>
        <dbReference type="EMBL" id="NYG04516.1"/>
    </source>
</evidence>
<keyword evidence="4" id="KW-0479">Metal-binding</keyword>
<dbReference type="PROSITE" id="PS00197">
    <property type="entry name" value="2FE2S_FER_1"/>
    <property type="match status" value="1"/>
</dbReference>
<feature type="domain" description="FAD-binding FR-type" evidence="10">
    <location>
        <begin position="41"/>
        <end position="150"/>
    </location>
</feature>
<dbReference type="InterPro" id="IPR036010">
    <property type="entry name" value="2Fe-2S_ferredoxin-like_sf"/>
</dbReference>
<name>A0A852WFW4_PSEA5</name>
<dbReference type="Proteomes" id="UP000549695">
    <property type="component" value="Unassembled WGS sequence"/>
</dbReference>
<dbReference type="AlphaFoldDB" id="A0A852WFW4"/>
<dbReference type="PROSITE" id="PS51085">
    <property type="entry name" value="2FE2S_FER_2"/>
    <property type="match status" value="1"/>
</dbReference>
<dbReference type="Gene3D" id="3.40.50.80">
    <property type="entry name" value="Nucleotide-binding domain of ferredoxin-NADP reductase (FNR) module"/>
    <property type="match status" value="1"/>
</dbReference>
<evidence type="ECO:0000256" key="8">
    <source>
        <dbReference type="SAM" id="MobiDB-lite"/>
    </source>
</evidence>
<dbReference type="InterPro" id="IPR039261">
    <property type="entry name" value="FNR_nucleotide-bd"/>
</dbReference>
<evidence type="ECO:0000259" key="10">
    <source>
        <dbReference type="PROSITE" id="PS51384"/>
    </source>
</evidence>
<comment type="caution">
    <text evidence="11">The sequence shown here is derived from an EMBL/GenBank/DDBJ whole genome shotgun (WGS) entry which is preliminary data.</text>
</comment>
<dbReference type="PROSITE" id="PS51384">
    <property type="entry name" value="FAD_FR"/>
    <property type="match status" value="1"/>
</dbReference>
<proteinExistence type="predicted"/>
<dbReference type="InterPro" id="IPR008333">
    <property type="entry name" value="Cbr1-like_FAD-bd_dom"/>
</dbReference>
<evidence type="ECO:0000259" key="9">
    <source>
        <dbReference type="PROSITE" id="PS51085"/>
    </source>
</evidence>
<evidence type="ECO:0000256" key="2">
    <source>
        <dbReference type="ARBA" id="ARBA00022630"/>
    </source>
</evidence>
<evidence type="ECO:0000313" key="12">
    <source>
        <dbReference type="Proteomes" id="UP000549695"/>
    </source>
</evidence>
<dbReference type="GO" id="GO:0016491">
    <property type="term" value="F:oxidoreductase activity"/>
    <property type="evidence" value="ECO:0007669"/>
    <property type="project" value="UniProtKB-KW"/>
</dbReference>
<keyword evidence="2" id="KW-0285">Flavoprotein</keyword>
<dbReference type="InterPro" id="IPR017927">
    <property type="entry name" value="FAD-bd_FR_type"/>
</dbReference>
<dbReference type="CDD" id="cd06185">
    <property type="entry name" value="PDR_like"/>
    <property type="match status" value="1"/>
</dbReference>
<dbReference type="RefSeq" id="WP_179762306.1">
    <property type="nucleotide sequence ID" value="NZ_BAAAJZ010000007.1"/>
</dbReference>
<dbReference type="InterPro" id="IPR017938">
    <property type="entry name" value="Riboflavin_synthase-like_b-brl"/>
</dbReference>
<evidence type="ECO:0000256" key="4">
    <source>
        <dbReference type="ARBA" id="ARBA00022723"/>
    </source>
</evidence>
<dbReference type="PRINTS" id="PR00409">
    <property type="entry name" value="PHDIOXRDTASE"/>
</dbReference>
<comment type="cofactor">
    <cofactor evidence="1">
        <name>FAD</name>
        <dbReference type="ChEBI" id="CHEBI:57692"/>
    </cofactor>
</comment>
<dbReference type="GO" id="GO:0046872">
    <property type="term" value="F:metal ion binding"/>
    <property type="evidence" value="ECO:0007669"/>
    <property type="project" value="UniProtKB-KW"/>
</dbReference>
<dbReference type="InterPro" id="IPR012675">
    <property type="entry name" value="Beta-grasp_dom_sf"/>
</dbReference>
<evidence type="ECO:0000256" key="6">
    <source>
        <dbReference type="ARBA" id="ARBA00023004"/>
    </source>
</evidence>
<dbReference type="InterPro" id="IPR050415">
    <property type="entry name" value="MRET"/>
</dbReference>
<dbReference type="SUPFAM" id="SSF52343">
    <property type="entry name" value="Ferredoxin reductase-like, C-terminal NADP-linked domain"/>
    <property type="match status" value="1"/>
</dbReference>